<keyword evidence="2" id="KW-0812">Transmembrane</keyword>
<accession>A0ABR7Z438</accession>
<evidence type="ECO:0000256" key="2">
    <source>
        <dbReference type="SAM" id="Phobius"/>
    </source>
</evidence>
<evidence type="ECO:0000313" key="3">
    <source>
        <dbReference type="EMBL" id="MBD1600099.1"/>
    </source>
</evidence>
<dbReference type="EMBL" id="JAAOCA010000018">
    <property type="protein sequence ID" value="MBD1600099.1"/>
    <property type="molecule type" value="Genomic_DNA"/>
</dbReference>
<reference evidence="3 4" key="1">
    <citation type="journal article" date="2020" name="Insects">
        <title>Bacteria Belonging to Pseudomonas typographi sp. nov. from the Bark Beetle Ips typographus Have Genomic Potential to Aid in the Host Ecology.</title>
        <authorList>
            <person name="Peral-Aranega E."/>
            <person name="Saati-Santamaria Z."/>
            <person name="Kolarik M."/>
            <person name="Rivas R."/>
            <person name="Garcia-Fraile P."/>
        </authorList>
    </citation>
    <scope>NUCLEOTIDE SEQUENCE [LARGE SCALE GENOMIC DNA]</scope>
    <source>
        <strain evidence="3 4">CA3A</strain>
    </source>
</reference>
<proteinExistence type="predicted"/>
<sequence>MEKNLRSGALWATQSEQAQHRHLPMPLAIGGALLLVAMVIGACVMIEAKPVAVEEPPKITRVQMVELPPPPPPPAPAPPPPPEPAPPPPEPPPPAPAPPPPKPLPPPPKPAKPLPVPKPKPAPTPPLPQPPPPP</sequence>
<feature type="transmembrane region" description="Helical" evidence="2">
    <location>
        <begin position="27"/>
        <end position="48"/>
    </location>
</feature>
<protein>
    <submittedName>
        <fullName evidence="3">Energy transducer TonB</fullName>
    </submittedName>
</protein>
<name>A0ABR7Z438_9PSED</name>
<keyword evidence="2" id="KW-1133">Transmembrane helix</keyword>
<evidence type="ECO:0000256" key="1">
    <source>
        <dbReference type="SAM" id="MobiDB-lite"/>
    </source>
</evidence>
<gene>
    <name evidence="3" type="ORF">HAQ05_15495</name>
</gene>
<dbReference type="Proteomes" id="UP000805841">
    <property type="component" value="Unassembled WGS sequence"/>
</dbReference>
<comment type="caution">
    <text evidence="3">The sequence shown here is derived from an EMBL/GenBank/DDBJ whole genome shotgun (WGS) entry which is preliminary data.</text>
</comment>
<evidence type="ECO:0000313" key="4">
    <source>
        <dbReference type="Proteomes" id="UP000805841"/>
    </source>
</evidence>
<feature type="region of interest" description="Disordered" evidence="1">
    <location>
        <begin position="62"/>
        <end position="134"/>
    </location>
</feature>
<keyword evidence="4" id="KW-1185">Reference proteome</keyword>
<feature type="non-terminal residue" evidence="3">
    <location>
        <position position="134"/>
    </location>
</feature>
<dbReference type="PRINTS" id="PR01217">
    <property type="entry name" value="PRICHEXTENSN"/>
</dbReference>
<feature type="compositionally biased region" description="Pro residues" evidence="1">
    <location>
        <begin position="67"/>
        <end position="134"/>
    </location>
</feature>
<organism evidence="3 4">
    <name type="scientific">Pseudomonas typographi</name>
    <dbReference type="NCBI Taxonomy" id="2715964"/>
    <lineage>
        <taxon>Bacteria</taxon>
        <taxon>Pseudomonadati</taxon>
        <taxon>Pseudomonadota</taxon>
        <taxon>Gammaproteobacteria</taxon>
        <taxon>Pseudomonadales</taxon>
        <taxon>Pseudomonadaceae</taxon>
        <taxon>Pseudomonas</taxon>
    </lineage>
</organism>
<keyword evidence="2" id="KW-0472">Membrane</keyword>